<protein>
    <submittedName>
        <fullName evidence="3">(+)-neomenthol dehydrogenase</fullName>
    </submittedName>
</protein>
<dbReference type="AlphaFoldDB" id="A0A1Q5SXP1"/>
<proteinExistence type="inferred from homology"/>
<evidence type="ECO:0000256" key="1">
    <source>
        <dbReference type="ARBA" id="ARBA00006484"/>
    </source>
</evidence>
<comment type="similarity">
    <text evidence="1 2">Belongs to the short-chain dehydrogenases/reductases (SDR) family.</text>
</comment>
<accession>A0A1Q5SXP1</accession>
<dbReference type="PRINTS" id="PR00081">
    <property type="entry name" value="GDHRDH"/>
</dbReference>
<evidence type="ECO:0000313" key="4">
    <source>
        <dbReference type="Proteomes" id="UP000186955"/>
    </source>
</evidence>
<dbReference type="OrthoDB" id="191139at2759"/>
<name>A0A1Q5SXP1_9EURO</name>
<dbReference type="Gene3D" id="3.40.50.720">
    <property type="entry name" value="NAD(P)-binding Rossmann-like Domain"/>
    <property type="match status" value="1"/>
</dbReference>
<keyword evidence="4" id="KW-1185">Reference proteome</keyword>
<dbReference type="InterPro" id="IPR036291">
    <property type="entry name" value="NAD(P)-bd_dom_sf"/>
</dbReference>
<dbReference type="PRINTS" id="PR00080">
    <property type="entry name" value="SDRFAMILY"/>
</dbReference>
<dbReference type="InterPro" id="IPR002347">
    <property type="entry name" value="SDR_fam"/>
</dbReference>
<dbReference type="STRING" id="1316194.A0A1Q5SXP1"/>
<dbReference type="PANTHER" id="PTHR43544:SF32">
    <property type="entry name" value="CHAIN DEHYDROGENASE, PUTATIVE (AFU_ORTHOLOGUE AFUA_5G01530)-RELATED"/>
    <property type="match status" value="1"/>
</dbReference>
<sequence length="249" mass="26257">MTYSKALVLITGANQGIGFATARQLASSDKFHVLVGARTASKAEAAVQQLQSDAVDKSALTPITIDVTDDASIAAAAQAVSEQFGHLDILINNAGIGQVPDAPVREQYRQIFDVNVFGVAVVINALLPLLQASEYTDRRIVNVTSGLGQISMAGKKDYAFNARAWFAPDYRSSKAALNMITAAFSLKLADEKIAVIAAAPGFCRTNFTGGQGKKEARDGASVIVRAATEESPEELSGTFIADEGFGLGW</sequence>
<evidence type="ECO:0000256" key="2">
    <source>
        <dbReference type="RuleBase" id="RU000363"/>
    </source>
</evidence>
<evidence type="ECO:0000313" key="3">
    <source>
        <dbReference type="EMBL" id="OKO92791.1"/>
    </source>
</evidence>
<organism evidence="3 4">
    <name type="scientific">Penicillium subrubescens</name>
    <dbReference type="NCBI Taxonomy" id="1316194"/>
    <lineage>
        <taxon>Eukaryota</taxon>
        <taxon>Fungi</taxon>
        <taxon>Dikarya</taxon>
        <taxon>Ascomycota</taxon>
        <taxon>Pezizomycotina</taxon>
        <taxon>Eurotiomycetes</taxon>
        <taxon>Eurotiomycetidae</taxon>
        <taxon>Eurotiales</taxon>
        <taxon>Aspergillaceae</taxon>
        <taxon>Penicillium</taxon>
    </lineage>
</organism>
<dbReference type="Proteomes" id="UP000186955">
    <property type="component" value="Unassembled WGS sequence"/>
</dbReference>
<dbReference type="SUPFAM" id="SSF51735">
    <property type="entry name" value="NAD(P)-binding Rossmann-fold domains"/>
    <property type="match status" value="1"/>
</dbReference>
<dbReference type="EMBL" id="MNBE01000740">
    <property type="protein sequence ID" value="OKO92791.1"/>
    <property type="molecule type" value="Genomic_DNA"/>
</dbReference>
<gene>
    <name evidence="3" type="ORF">PENSUB_12776</name>
</gene>
<dbReference type="InterPro" id="IPR051468">
    <property type="entry name" value="Fungal_SecMetab_SDRs"/>
</dbReference>
<dbReference type="GO" id="GO:0005737">
    <property type="term" value="C:cytoplasm"/>
    <property type="evidence" value="ECO:0007669"/>
    <property type="project" value="TreeGrafter"/>
</dbReference>
<dbReference type="GO" id="GO:0019748">
    <property type="term" value="P:secondary metabolic process"/>
    <property type="evidence" value="ECO:0007669"/>
    <property type="project" value="TreeGrafter"/>
</dbReference>
<dbReference type="GO" id="GO:0016491">
    <property type="term" value="F:oxidoreductase activity"/>
    <property type="evidence" value="ECO:0007669"/>
    <property type="project" value="TreeGrafter"/>
</dbReference>
<reference evidence="3 4" key="1">
    <citation type="submission" date="2016-10" db="EMBL/GenBank/DDBJ databases">
        <title>Genome sequence of the ascomycete fungus Penicillium subrubescens.</title>
        <authorList>
            <person name="De Vries R.P."/>
            <person name="Peng M."/>
            <person name="Dilokpimol A."/>
            <person name="Hilden K."/>
            <person name="Makela M.R."/>
            <person name="Grigoriev I."/>
            <person name="Riley R."/>
            <person name="Granchi Z."/>
        </authorList>
    </citation>
    <scope>NUCLEOTIDE SEQUENCE [LARGE SCALE GENOMIC DNA]</scope>
    <source>
        <strain evidence="3 4">CBS 132785</strain>
    </source>
</reference>
<dbReference type="Pfam" id="PF00106">
    <property type="entry name" value="adh_short"/>
    <property type="match status" value="1"/>
</dbReference>
<dbReference type="PANTHER" id="PTHR43544">
    <property type="entry name" value="SHORT-CHAIN DEHYDROGENASE/REDUCTASE"/>
    <property type="match status" value="1"/>
</dbReference>
<comment type="caution">
    <text evidence="3">The sequence shown here is derived from an EMBL/GenBank/DDBJ whole genome shotgun (WGS) entry which is preliminary data.</text>
</comment>